<sequence length="221" mass="23999">MNGIDTVLTLLSGTAWTIVYADAIRIGFKQRTFAIPVAALMLNIAWEWIYAVLDLSGTPSVQGYVNLVWAFADIAILFTFFRFGFTEFSALLGRRAFAVGSIGLLAASVAVQLLFLGEFGRRNGEVYSAFLQNLLMSGLFIAMLVARRGRRGQSLTIAVAKWLGTLAPTIQFGLLSGWAFVLGIGLLCSALDLTYIGLLLREGRRDGRAPARPMPSARAEA</sequence>
<dbReference type="PANTHER" id="PTHR42038:SF2">
    <property type="entry name" value="TERPENE CYCLASE AUSL"/>
    <property type="match status" value="1"/>
</dbReference>
<feature type="transmembrane region" description="Helical" evidence="5">
    <location>
        <begin position="155"/>
        <end position="174"/>
    </location>
</feature>
<evidence type="ECO:0000256" key="3">
    <source>
        <dbReference type="ARBA" id="ARBA00022989"/>
    </source>
</evidence>
<dbReference type="RefSeq" id="WP_323278578.1">
    <property type="nucleotide sequence ID" value="NZ_JAYGGQ010000005.1"/>
</dbReference>
<keyword evidence="7" id="KW-1185">Reference proteome</keyword>
<feature type="transmembrane region" description="Helical" evidence="5">
    <location>
        <begin position="33"/>
        <end position="51"/>
    </location>
</feature>
<feature type="transmembrane region" description="Helical" evidence="5">
    <location>
        <begin position="180"/>
        <end position="200"/>
    </location>
</feature>
<dbReference type="Pfam" id="PF25129">
    <property type="entry name" value="Pyr4-TMTC"/>
    <property type="match status" value="1"/>
</dbReference>
<evidence type="ECO:0000313" key="7">
    <source>
        <dbReference type="Proteomes" id="UP001304769"/>
    </source>
</evidence>
<evidence type="ECO:0000256" key="1">
    <source>
        <dbReference type="ARBA" id="ARBA00004141"/>
    </source>
</evidence>
<evidence type="ECO:0008006" key="8">
    <source>
        <dbReference type="Google" id="ProtNLM"/>
    </source>
</evidence>
<organism evidence="6 7">
    <name type="scientific">Sinomonas terricola</name>
    <dbReference type="NCBI Taxonomy" id="3110330"/>
    <lineage>
        <taxon>Bacteria</taxon>
        <taxon>Bacillati</taxon>
        <taxon>Actinomycetota</taxon>
        <taxon>Actinomycetes</taxon>
        <taxon>Micrococcales</taxon>
        <taxon>Micrococcaceae</taxon>
        <taxon>Sinomonas</taxon>
    </lineage>
</organism>
<reference evidence="6 7" key="1">
    <citation type="submission" date="2023-12" db="EMBL/GenBank/DDBJ databases">
        <title>Sinomonas terricola sp. nov, isolated from litchi orchard soil in Guangdong, PR China.</title>
        <authorList>
            <person name="Jiaxin W."/>
            <person name="Yang Z."/>
            <person name="Honghui Z."/>
        </authorList>
    </citation>
    <scope>NUCLEOTIDE SEQUENCE [LARGE SCALE GENOMIC DNA]</scope>
    <source>
        <strain evidence="6 7">JGH33</strain>
    </source>
</reference>
<comment type="caution">
    <text evidence="6">The sequence shown here is derived from an EMBL/GenBank/DDBJ whole genome shotgun (WGS) entry which is preliminary data.</text>
</comment>
<accession>A0ABU5T4Z5</accession>
<feature type="transmembrane region" description="Helical" evidence="5">
    <location>
        <begin position="6"/>
        <end position="26"/>
    </location>
</feature>
<dbReference type="PANTHER" id="PTHR42038">
    <property type="match status" value="1"/>
</dbReference>
<keyword evidence="2 5" id="KW-0812">Transmembrane</keyword>
<protein>
    <recommendedName>
        <fullName evidence="8">Transporter</fullName>
    </recommendedName>
</protein>
<feature type="transmembrane region" description="Helical" evidence="5">
    <location>
        <begin position="63"/>
        <end position="84"/>
    </location>
</feature>
<feature type="transmembrane region" description="Helical" evidence="5">
    <location>
        <begin position="96"/>
        <end position="115"/>
    </location>
</feature>
<proteinExistence type="predicted"/>
<keyword evidence="4 5" id="KW-0472">Membrane</keyword>
<keyword evidence="3 5" id="KW-1133">Transmembrane helix</keyword>
<gene>
    <name evidence="6" type="ORF">SPF06_08350</name>
</gene>
<evidence type="ECO:0000313" key="6">
    <source>
        <dbReference type="EMBL" id="MEA5454729.1"/>
    </source>
</evidence>
<evidence type="ECO:0000256" key="4">
    <source>
        <dbReference type="ARBA" id="ARBA00023136"/>
    </source>
</evidence>
<dbReference type="InterPro" id="IPR039020">
    <property type="entry name" value="PaxB-like"/>
</dbReference>
<dbReference type="Proteomes" id="UP001304769">
    <property type="component" value="Unassembled WGS sequence"/>
</dbReference>
<evidence type="ECO:0000256" key="5">
    <source>
        <dbReference type="SAM" id="Phobius"/>
    </source>
</evidence>
<name>A0ABU5T4Z5_9MICC</name>
<feature type="transmembrane region" description="Helical" evidence="5">
    <location>
        <begin position="127"/>
        <end position="146"/>
    </location>
</feature>
<evidence type="ECO:0000256" key="2">
    <source>
        <dbReference type="ARBA" id="ARBA00022692"/>
    </source>
</evidence>
<dbReference type="EMBL" id="JAYGGQ010000005">
    <property type="protein sequence ID" value="MEA5454729.1"/>
    <property type="molecule type" value="Genomic_DNA"/>
</dbReference>
<comment type="subcellular location">
    <subcellularLocation>
        <location evidence="1">Membrane</location>
        <topology evidence="1">Multi-pass membrane protein</topology>
    </subcellularLocation>
</comment>